<comment type="caution">
    <text evidence="1">The sequence shown here is derived from an EMBL/GenBank/DDBJ whole genome shotgun (WGS) entry which is preliminary data.</text>
</comment>
<keyword evidence="2" id="KW-1185">Reference proteome</keyword>
<dbReference type="Proteomes" id="UP001233999">
    <property type="component" value="Unassembled WGS sequence"/>
</dbReference>
<accession>A0AAD8AGD2</accession>
<evidence type="ECO:0000313" key="1">
    <source>
        <dbReference type="EMBL" id="KAJ9597293.1"/>
    </source>
</evidence>
<reference evidence="1" key="1">
    <citation type="journal article" date="2023" name="IScience">
        <title>Live-bearing cockroach genome reveals convergent evolutionary mechanisms linked to viviparity in insects and beyond.</title>
        <authorList>
            <person name="Fouks B."/>
            <person name="Harrison M.C."/>
            <person name="Mikhailova A.A."/>
            <person name="Marchal E."/>
            <person name="English S."/>
            <person name="Carruthers M."/>
            <person name="Jennings E.C."/>
            <person name="Chiamaka E.L."/>
            <person name="Frigard R.A."/>
            <person name="Pippel M."/>
            <person name="Attardo G.M."/>
            <person name="Benoit J.B."/>
            <person name="Bornberg-Bauer E."/>
            <person name="Tobe S.S."/>
        </authorList>
    </citation>
    <scope>NUCLEOTIDE SEQUENCE</scope>
    <source>
        <strain evidence="1">Stay&amp;Tobe</strain>
    </source>
</reference>
<dbReference type="EMBL" id="JASPKZ010001618">
    <property type="protein sequence ID" value="KAJ9597293.1"/>
    <property type="molecule type" value="Genomic_DNA"/>
</dbReference>
<name>A0AAD8AGD2_DIPPU</name>
<protein>
    <submittedName>
        <fullName evidence="1">Uncharacterized protein</fullName>
    </submittedName>
</protein>
<gene>
    <name evidence="1" type="ORF">L9F63_011814</name>
</gene>
<feature type="non-terminal residue" evidence="1">
    <location>
        <position position="1"/>
    </location>
</feature>
<reference evidence="1" key="2">
    <citation type="submission" date="2023-05" db="EMBL/GenBank/DDBJ databases">
        <authorList>
            <person name="Fouks B."/>
        </authorList>
    </citation>
    <scope>NUCLEOTIDE SEQUENCE</scope>
    <source>
        <strain evidence="1">Stay&amp;Tobe</strain>
        <tissue evidence="1">Testes</tissue>
    </source>
</reference>
<organism evidence="1 2">
    <name type="scientific">Diploptera punctata</name>
    <name type="common">Pacific beetle cockroach</name>
    <dbReference type="NCBI Taxonomy" id="6984"/>
    <lineage>
        <taxon>Eukaryota</taxon>
        <taxon>Metazoa</taxon>
        <taxon>Ecdysozoa</taxon>
        <taxon>Arthropoda</taxon>
        <taxon>Hexapoda</taxon>
        <taxon>Insecta</taxon>
        <taxon>Pterygota</taxon>
        <taxon>Neoptera</taxon>
        <taxon>Polyneoptera</taxon>
        <taxon>Dictyoptera</taxon>
        <taxon>Blattodea</taxon>
        <taxon>Blaberoidea</taxon>
        <taxon>Blaberidae</taxon>
        <taxon>Diplopterinae</taxon>
        <taxon>Diploptera</taxon>
    </lineage>
</organism>
<dbReference type="AlphaFoldDB" id="A0AAD8AGD2"/>
<evidence type="ECO:0000313" key="2">
    <source>
        <dbReference type="Proteomes" id="UP001233999"/>
    </source>
</evidence>
<proteinExistence type="predicted"/>
<sequence>MHEVPGVRLPLQTSYASPSPHAVFMYSTTGGAEGSVTLQLRDTDDLDDKSGLASVLARLQQEDATLSISYQDSEMLTEGSIDVLLGTGPLHTTANPCKPLSLLYHIINKKTL</sequence>